<proteinExistence type="predicted"/>
<gene>
    <name evidence="1" type="ORF">ILEXP_LOCUS29169</name>
</gene>
<comment type="caution">
    <text evidence="1">The sequence shown here is derived from an EMBL/GenBank/DDBJ whole genome shotgun (WGS) entry which is preliminary data.</text>
</comment>
<sequence>MALTAMASTVISYKVQAIDNREGRIRTRGTERGRRGLLLSTATTAIAVIQVNDSRTELLKKYLKKSEESKTKNDKERLESYYKRNYRDYFGLLEGSLRQKKEQLSESEKGILEWLDKNN</sequence>
<accession>A0ABC8ST81</accession>
<name>A0ABC8ST81_9AQUA</name>
<protein>
    <submittedName>
        <fullName evidence="1">Uncharacterized protein</fullName>
    </submittedName>
</protein>
<dbReference type="AlphaFoldDB" id="A0ABC8ST81"/>
<evidence type="ECO:0000313" key="2">
    <source>
        <dbReference type="Proteomes" id="UP001642360"/>
    </source>
</evidence>
<dbReference type="PANTHER" id="PTHR36327">
    <property type="entry name" value="UNNAMED PRODUCT"/>
    <property type="match status" value="1"/>
</dbReference>
<reference evidence="1 2" key="1">
    <citation type="submission" date="2024-02" db="EMBL/GenBank/DDBJ databases">
        <authorList>
            <person name="Vignale AGUSTIN F."/>
            <person name="Sosa J E."/>
            <person name="Modenutti C."/>
        </authorList>
    </citation>
    <scope>NUCLEOTIDE SEQUENCE [LARGE SCALE GENOMIC DNA]</scope>
</reference>
<dbReference type="Proteomes" id="UP001642360">
    <property type="component" value="Unassembled WGS sequence"/>
</dbReference>
<organism evidence="1 2">
    <name type="scientific">Ilex paraguariensis</name>
    <name type="common">yerba mate</name>
    <dbReference type="NCBI Taxonomy" id="185542"/>
    <lineage>
        <taxon>Eukaryota</taxon>
        <taxon>Viridiplantae</taxon>
        <taxon>Streptophyta</taxon>
        <taxon>Embryophyta</taxon>
        <taxon>Tracheophyta</taxon>
        <taxon>Spermatophyta</taxon>
        <taxon>Magnoliopsida</taxon>
        <taxon>eudicotyledons</taxon>
        <taxon>Gunneridae</taxon>
        <taxon>Pentapetalae</taxon>
        <taxon>asterids</taxon>
        <taxon>campanulids</taxon>
        <taxon>Aquifoliales</taxon>
        <taxon>Aquifoliaceae</taxon>
        <taxon>Ilex</taxon>
    </lineage>
</organism>
<dbReference type="EMBL" id="CAUOFW020003515">
    <property type="protein sequence ID" value="CAK9160413.1"/>
    <property type="molecule type" value="Genomic_DNA"/>
</dbReference>
<keyword evidence="2" id="KW-1185">Reference proteome</keyword>
<evidence type="ECO:0000313" key="1">
    <source>
        <dbReference type="EMBL" id="CAK9160413.1"/>
    </source>
</evidence>
<dbReference type="PANTHER" id="PTHR36327:SF1">
    <property type="entry name" value="OS03G0731100 PROTEIN"/>
    <property type="match status" value="1"/>
</dbReference>